<proteinExistence type="predicted"/>
<evidence type="ECO:0000313" key="1">
    <source>
        <dbReference type="EMBL" id="KAK9537845.1"/>
    </source>
</evidence>
<name>A0AAW1FSG1_ZOAVI</name>
<protein>
    <submittedName>
        <fullName evidence="1">Uncharacterized protein</fullName>
    </submittedName>
</protein>
<gene>
    <name evidence="1" type="ORF">VZT92_005422</name>
</gene>
<dbReference type="AlphaFoldDB" id="A0AAW1FSG1"/>
<evidence type="ECO:0000313" key="2">
    <source>
        <dbReference type="Proteomes" id="UP001488805"/>
    </source>
</evidence>
<organism evidence="1 2">
    <name type="scientific">Zoarces viviparus</name>
    <name type="common">Viviparous eelpout</name>
    <name type="synonym">Blennius viviparus</name>
    <dbReference type="NCBI Taxonomy" id="48416"/>
    <lineage>
        <taxon>Eukaryota</taxon>
        <taxon>Metazoa</taxon>
        <taxon>Chordata</taxon>
        <taxon>Craniata</taxon>
        <taxon>Vertebrata</taxon>
        <taxon>Euteleostomi</taxon>
        <taxon>Actinopterygii</taxon>
        <taxon>Neopterygii</taxon>
        <taxon>Teleostei</taxon>
        <taxon>Neoteleostei</taxon>
        <taxon>Acanthomorphata</taxon>
        <taxon>Eupercaria</taxon>
        <taxon>Perciformes</taxon>
        <taxon>Cottioidei</taxon>
        <taxon>Zoarcales</taxon>
        <taxon>Zoarcidae</taxon>
        <taxon>Zoarcinae</taxon>
        <taxon>Zoarces</taxon>
    </lineage>
</organism>
<reference evidence="1 2" key="1">
    <citation type="journal article" date="2024" name="Genome Biol. Evol.">
        <title>Chromosome-level genome assembly of the viviparous eelpout Zoarces viviparus.</title>
        <authorList>
            <person name="Fuhrmann N."/>
            <person name="Brasseur M.V."/>
            <person name="Bakowski C.E."/>
            <person name="Podsiadlowski L."/>
            <person name="Prost S."/>
            <person name="Krehenwinkel H."/>
            <person name="Mayer C."/>
        </authorList>
    </citation>
    <scope>NUCLEOTIDE SEQUENCE [LARGE SCALE GENOMIC DNA]</scope>
    <source>
        <strain evidence="1">NO-MEL_2022_Ind0_liver</strain>
    </source>
</reference>
<accession>A0AAW1FSG1</accession>
<dbReference type="EMBL" id="JBCEZU010000034">
    <property type="protein sequence ID" value="KAK9537845.1"/>
    <property type="molecule type" value="Genomic_DNA"/>
</dbReference>
<dbReference type="Proteomes" id="UP001488805">
    <property type="component" value="Unassembled WGS sequence"/>
</dbReference>
<comment type="caution">
    <text evidence="1">The sequence shown here is derived from an EMBL/GenBank/DDBJ whole genome shotgun (WGS) entry which is preliminary data.</text>
</comment>
<keyword evidence="2" id="KW-1185">Reference proteome</keyword>
<sequence length="116" mass="13362">MEPRVTLVPLGYLVTMVCLESLDSQDQEVHQDRVVEKEMVDIKVYLVTLVHQDFPGQKDKVDYLVRSVHKVLKESLEWMAQLDHLGLLVFLGQKEITVYQVNQALQVRGIQGFLDP</sequence>